<dbReference type="KEGG" id="aten:116308074"/>
<reference evidence="3" key="1">
    <citation type="submission" date="2025-08" db="UniProtKB">
        <authorList>
            <consortium name="RefSeq"/>
        </authorList>
    </citation>
    <scope>IDENTIFICATION</scope>
    <source>
        <tissue evidence="3">Tentacle</tissue>
    </source>
</reference>
<gene>
    <name evidence="3" type="primary">LOC116308074</name>
</gene>
<feature type="compositionally biased region" description="Basic and acidic residues" evidence="1">
    <location>
        <begin position="41"/>
        <end position="58"/>
    </location>
</feature>
<dbReference type="Proteomes" id="UP000515163">
    <property type="component" value="Unplaced"/>
</dbReference>
<evidence type="ECO:0000313" key="2">
    <source>
        <dbReference type="Proteomes" id="UP000515163"/>
    </source>
</evidence>
<dbReference type="OrthoDB" id="10048910at2759"/>
<feature type="compositionally biased region" description="Acidic residues" evidence="1">
    <location>
        <begin position="96"/>
        <end position="108"/>
    </location>
</feature>
<name>A0A6P8J3W4_ACTTE</name>
<proteinExistence type="predicted"/>
<sequence length="341" mass="38754">MSKKNASPPYCIVLTDSPIKDAFIVERQSNRPETIIISDSPVKEVPSKQHDRQTKSEEMVEPFIIPESPLKVEWKSGSSTSLSKKDDMYGSLPESDQSESESEEEDIDYASSSDSEAPADKQTQCLDCQKFFSSVGNRNKHMSRKQCKTVSRKRGLKTTSVYVPVDMKRRKLSPSLWVGYEKTEVEVLPFDIDGTCSYRMKYDKDALMKSSQDGRPWKKWVSSSRAGFNGVRRLATCSGTHQCNNTRCPYIHSYFKPNKVNFQSQGTNHITCSCCGYKALKVDCTAKKVWEFQESYVTIYHYGKHTCVAKKRTLKSMRTQVHFSRSMQVLSLPSTPMLVSS</sequence>
<dbReference type="RefSeq" id="XP_031574294.1">
    <property type="nucleotide sequence ID" value="XM_031718434.1"/>
</dbReference>
<accession>A0A6P8J3W4</accession>
<evidence type="ECO:0000313" key="3">
    <source>
        <dbReference type="RefSeq" id="XP_031574294.1"/>
    </source>
</evidence>
<protein>
    <submittedName>
        <fullName evidence="3">Uncharacterized protein LOC116308074</fullName>
    </submittedName>
</protein>
<dbReference type="InParanoid" id="A0A6P8J3W4"/>
<organism evidence="2 3">
    <name type="scientific">Actinia tenebrosa</name>
    <name type="common">Australian red waratah sea anemone</name>
    <dbReference type="NCBI Taxonomy" id="6105"/>
    <lineage>
        <taxon>Eukaryota</taxon>
        <taxon>Metazoa</taxon>
        <taxon>Cnidaria</taxon>
        <taxon>Anthozoa</taxon>
        <taxon>Hexacorallia</taxon>
        <taxon>Actiniaria</taxon>
        <taxon>Actiniidae</taxon>
        <taxon>Actinia</taxon>
    </lineage>
</organism>
<keyword evidence="2" id="KW-1185">Reference proteome</keyword>
<evidence type="ECO:0000256" key="1">
    <source>
        <dbReference type="SAM" id="MobiDB-lite"/>
    </source>
</evidence>
<dbReference type="AlphaFoldDB" id="A0A6P8J3W4"/>
<dbReference type="GeneID" id="116308074"/>
<feature type="region of interest" description="Disordered" evidence="1">
    <location>
        <begin position="34"/>
        <end position="120"/>
    </location>
</feature>